<gene>
    <name evidence="12" type="ORF">JOD17_003560</name>
</gene>
<dbReference type="InterPro" id="IPR045540">
    <property type="entry name" value="YegS/DAGK_C"/>
</dbReference>
<evidence type="ECO:0000256" key="4">
    <source>
        <dbReference type="ARBA" id="ARBA00022679"/>
    </source>
</evidence>
<keyword evidence="4" id="KW-0808">Transferase</keyword>
<dbReference type="RefSeq" id="WP_204699250.1">
    <property type="nucleotide sequence ID" value="NZ_JAFBEC010000012.1"/>
</dbReference>
<evidence type="ECO:0000256" key="8">
    <source>
        <dbReference type="ARBA" id="ARBA00023098"/>
    </source>
</evidence>
<evidence type="ECO:0000256" key="3">
    <source>
        <dbReference type="ARBA" id="ARBA00022516"/>
    </source>
</evidence>
<dbReference type="GO" id="GO:0016301">
    <property type="term" value="F:kinase activity"/>
    <property type="evidence" value="ECO:0007669"/>
    <property type="project" value="UniProtKB-KW"/>
</dbReference>
<comment type="cofactor">
    <cofactor evidence="1">
        <name>Mg(2+)</name>
        <dbReference type="ChEBI" id="CHEBI:18420"/>
    </cofactor>
</comment>
<evidence type="ECO:0000313" key="13">
    <source>
        <dbReference type="Proteomes" id="UP000741863"/>
    </source>
</evidence>
<reference evidence="12 13" key="1">
    <citation type="submission" date="2021-01" db="EMBL/GenBank/DDBJ databases">
        <title>Genomic Encyclopedia of Type Strains, Phase IV (KMG-IV): sequencing the most valuable type-strain genomes for metagenomic binning, comparative biology and taxonomic classification.</title>
        <authorList>
            <person name="Goeker M."/>
        </authorList>
    </citation>
    <scope>NUCLEOTIDE SEQUENCE [LARGE SCALE GENOMIC DNA]</scope>
    <source>
        <strain evidence="12 13">DSM 25540</strain>
    </source>
</reference>
<dbReference type="InterPro" id="IPR050187">
    <property type="entry name" value="Lipid_Phosphate_FormReg"/>
</dbReference>
<proteinExistence type="inferred from homology"/>
<dbReference type="Pfam" id="PF00781">
    <property type="entry name" value="DAGK_cat"/>
    <property type="match status" value="1"/>
</dbReference>
<evidence type="ECO:0000256" key="9">
    <source>
        <dbReference type="ARBA" id="ARBA00023209"/>
    </source>
</evidence>
<keyword evidence="10" id="KW-1208">Phospholipid metabolism</keyword>
<dbReference type="PANTHER" id="PTHR12358:SF107">
    <property type="entry name" value="LIPID KINASE BMRU-RELATED"/>
    <property type="match status" value="1"/>
</dbReference>
<evidence type="ECO:0000256" key="10">
    <source>
        <dbReference type="ARBA" id="ARBA00023264"/>
    </source>
</evidence>
<evidence type="ECO:0000259" key="11">
    <source>
        <dbReference type="PROSITE" id="PS50146"/>
    </source>
</evidence>
<feature type="domain" description="DAGKc" evidence="11">
    <location>
        <begin position="1"/>
        <end position="130"/>
    </location>
</feature>
<dbReference type="NCBIfam" id="TIGR00147">
    <property type="entry name" value="YegS/Rv2252/BmrU family lipid kinase"/>
    <property type="match status" value="1"/>
</dbReference>
<comment type="similarity">
    <text evidence="2">Belongs to the diacylglycerol/lipid kinase family.</text>
</comment>
<keyword evidence="3" id="KW-0444">Lipid biosynthesis</keyword>
<dbReference type="PROSITE" id="PS50146">
    <property type="entry name" value="DAGK"/>
    <property type="match status" value="1"/>
</dbReference>
<evidence type="ECO:0000256" key="5">
    <source>
        <dbReference type="ARBA" id="ARBA00022741"/>
    </source>
</evidence>
<dbReference type="Gene3D" id="2.60.200.40">
    <property type="match status" value="1"/>
</dbReference>
<evidence type="ECO:0000256" key="6">
    <source>
        <dbReference type="ARBA" id="ARBA00022777"/>
    </source>
</evidence>
<keyword evidence="9" id="KW-0594">Phospholipid biosynthesis</keyword>
<keyword evidence="13" id="KW-1185">Reference proteome</keyword>
<evidence type="ECO:0000256" key="2">
    <source>
        <dbReference type="ARBA" id="ARBA00005983"/>
    </source>
</evidence>
<keyword evidence="7" id="KW-0067">ATP-binding</keyword>
<dbReference type="InterPro" id="IPR001206">
    <property type="entry name" value="Diacylglycerol_kinase_cat_dom"/>
</dbReference>
<dbReference type="InterPro" id="IPR017438">
    <property type="entry name" value="ATP-NAD_kinase_N"/>
</dbReference>
<dbReference type="SUPFAM" id="SSF111331">
    <property type="entry name" value="NAD kinase/diacylglycerol kinase-like"/>
    <property type="match status" value="1"/>
</dbReference>
<dbReference type="Gene3D" id="3.40.50.10330">
    <property type="entry name" value="Probable inorganic polyphosphate/atp-NAD kinase, domain 1"/>
    <property type="match status" value="1"/>
</dbReference>
<dbReference type="Proteomes" id="UP000741863">
    <property type="component" value="Unassembled WGS sequence"/>
</dbReference>
<dbReference type="SMART" id="SM00046">
    <property type="entry name" value="DAGKc"/>
    <property type="match status" value="1"/>
</dbReference>
<evidence type="ECO:0000256" key="1">
    <source>
        <dbReference type="ARBA" id="ARBA00001946"/>
    </source>
</evidence>
<name>A0ABS2PGI9_9BACL</name>
<dbReference type="InterPro" id="IPR016064">
    <property type="entry name" value="NAD/diacylglycerol_kinase_sf"/>
</dbReference>
<evidence type="ECO:0000313" key="12">
    <source>
        <dbReference type="EMBL" id="MBM7634454.1"/>
    </source>
</evidence>
<accession>A0ABS2PGI9</accession>
<evidence type="ECO:0000256" key="7">
    <source>
        <dbReference type="ARBA" id="ARBA00022840"/>
    </source>
</evidence>
<dbReference type="EMBL" id="JAFBEC010000012">
    <property type="protein sequence ID" value="MBM7634454.1"/>
    <property type="molecule type" value="Genomic_DNA"/>
</dbReference>
<dbReference type="PANTHER" id="PTHR12358">
    <property type="entry name" value="SPHINGOSINE KINASE"/>
    <property type="match status" value="1"/>
</dbReference>
<sequence>MKRAAIIYNEHAGQANDHLSIEQIKAQIESHSFQLKLCPTSKPGDGERIAKEVGKDVDTLFIFGGDGTVHECINGVPSLQSRPNLAVLPGGTCNDFARTLGISMNLEEAIDQVCTGTTKTVDVPKMNDRYFLNFFAVGLIADTSENINEELKATIGRLSYFWSALQTVTNPTHYTYTLTSDDLHLTGEAVMILVSNGNYIGSIGLPAQHELDDGYLNVYIVKEGGLSLVSAWKEAKLNDQFDENENNLIHHQLKHLTLHVEPEGNVDIDGEDGGKTPVTITLGDKVTFCIPSESQ</sequence>
<keyword evidence="8" id="KW-0443">Lipid metabolism</keyword>
<organism evidence="12 13">
    <name type="scientific">Geomicrobium sediminis</name>
    <dbReference type="NCBI Taxonomy" id="1347788"/>
    <lineage>
        <taxon>Bacteria</taxon>
        <taxon>Bacillati</taxon>
        <taxon>Bacillota</taxon>
        <taxon>Bacilli</taxon>
        <taxon>Bacillales</taxon>
        <taxon>Geomicrobium</taxon>
    </lineage>
</organism>
<protein>
    <submittedName>
        <fullName evidence="12">YegS/Rv2252/BmrU family lipid kinase</fullName>
    </submittedName>
</protein>
<dbReference type="InterPro" id="IPR005218">
    <property type="entry name" value="Diacylglycerol/lipid_kinase"/>
</dbReference>
<keyword evidence="6 12" id="KW-0418">Kinase</keyword>
<dbReference type="Pfam" id="PF19279">
    <property type="entry name" value="YegS_C"/>
    <property type="match status" value="1"/>
</dbReference>
<keyword evidence="5" id="KW-0547">Nucleotide-binding</keyword>
<comment type="caution">
    <text evidence="12">The sequence shown here is derived from an EMBL/GenBank/DDBJ whole genome shotgun (WGS) entry which is preliminary data.</text>
</comment>